<comment type="caution">
    <text evidence="2">The sequence shown here is derived from an EMBL/GenBank/DDBJ whole genome shotgun (WGS) entry which is preliminary data.</text>
</comment>
<dbReference type="InterPro" id="IPR038268">
    <property type="entry name" value="RHH_sf"/>
</dbReference>
<reference evidence="2 3" key="1">
    <citation type="submission" date="2023-12" db="EMBL/GenBank/DDBJ databases">
        <title>Gut-associated functions are favored during microbiome assembly across C. elegans life.</title>
        <authorList>
            <person name="Zimmermann J."/>
        </authorList>
    </citation>
    <scope>NUCLEOTIDE SEQUENCE [LARGE SCALE GENOMIC DNA]</scope>
    <source>
        <strain evidence="2 3">JUb134</strain>
    </source>
</reference>
<dbReference type="Gene3D" id="1.10.3990.20">
    <property type="entry name" value="protein bp1543"/>
    <property type="match status" value="1"/>
</dbReference>
<gene>
    <name evidence="2" type="ORF">WH159_15090</name>
</gene>
<proteinExistence type="predicted"/>
<dbReference type="Proteomes" id="UP001380365">
    <property type="component" value="Unassembled WGS sequence"/>
</dbReference>
<sequence length="85" mass="9002">MKDVEPPAGGFAGPVKRSVTIAGHQTSISLEPLFWQTLERAAAARALPLNALIAAIDAARIQSDDPPNLASALRSWLLSDILIQS</sequence>
<organism evidence="2 3">
    <name type="scientific">Sphingomonas molluscorum</name>
    <dbReference type="NCBI Taxonomy" id="418184"/>
    <lineage>
        <taxon>Bacteria</taxon>
        <taxon>Pseudomonadati</taxon>
        <taxon>Pseudomonadota</taxon>
        <taxon>Alphaproteobacteria</taxon>
        <taxon>Sphingomonadales</taxon>
        <taxon>Sphingomonadaceae</taxon>
        <taxon>Sphingomonas</taxon>
    </lineage>
</organism>
<accession>A0ABU8Q8P5</accession>
<feature type="domain" description="Ribbon-helix-helix" evidence="1">
    <location>
        <begin position="14"/>
        <end position="79"/>
    </location>
</feature>
<keyword evidence="3" id="KW-1185">Reference proteome</keyword>
<dbReference type="InterPro" id="IPR027373">
    <property type="entry name" value="RHH_dom"/>
</dbReference>
<dbReference type="Pfam" id="PF13467">
    <property type="entry name" value="RHH_4"/>
    <property type="match status" value="1"/>
</dbReference>
<name>A0ABU8Q8P5_9SPHN</name>
<evidence type="ECO:0000259" key="1">
    <source>
        <dbReference type="Pfam" id="PF13467"/>
    </source>
</evidence>
<dbReference type="EMBL" id="JBBGZA010000001">
    <property type="protein sequence ID" value="MEJ5095854.1"/>
    <property type="molecule type" value="Genomic_DNA"/>
</dbReference>
<protein>
    <submittedName>
        <fullName evidence="2">Ribbon-helix-helix domain-containing protein</fullName>
    </submittedName>
</protein>
<dbReference type="RefSeq" id="WP_132883141.1">
    <property type="nucleotide sequence ID" value="NZ_JBBGZA010000001.1"/>
</dbReference>
<evidence type="ECO:0000313" key="2">
    <source>
        <dbReference type="EMBL" id="MEJ5095854.1"/>
    </source>
</evidence>
<evidence type="ECO:0000313" key="3">
    <source>
        <dbReference type="Proteomes" id="UP001380365"/>
    </source>
</evidence>